<protein>
    <submittedName>
        <fullName evidence="3">BED-type domain-containing protein</fullName>
    </submittedName>
</protein>
<reference evidence="3" key="1">
    <citation type="submission" date="2022-11" db="UniProtKB">
        <authorList>
            <consortium name="WormBaseParasite"/>
        </authorList>
    </citation>
    <scope>IDENTIFICATION</scope>
</reference>
<sequence length="160" mass="18621">MSTVSDSLSSSAKKRPRNAIWDMYDKEEDSHGEIKWKCSECQERLSNHPTSVSRHWEFQHKEKKQPKKLRPQISEDTATLNSRDSRVHRAFVDVLSIPCMSVNLMLHPLSPSSFNTLESMLTNQLETVEQALKADLKKTARRFSRTYDELRRKPDRSFGN</sequence>
<dbReference type="AlphaFoldDB" id="A0A915CMR3"/>
<keyword evidence="2" id="KW-1185">Reference proteome</keyword>
<evidence type="ECO:0000313" key="2">
    <source>
        <dbReference type="Proteomes" id="UP000887574"/>
    </source>
</evidence>
<dbReference type="Proteomes" id="UP000887574">
    <property type="component" value="Unplaced"/>
</dbReference>
<organism evidence="2 3">
    <name type="scientific">Ditylenchus dipsaci</name>
    <dbReference type="NCBI Taxonomy" id="166011"/>
    <lineage>
        <taxon>Eukaryota</taxon>
        <taxon>Metazoa</taxon>
        <taxon>Ecdysozoa</taxon>
        <taxon>Nematoda</taxon>
        <taxon>Chromadorea</taxon>
        <taxon>Rhabditida</taxon>
        <taxon>Tylenchina</taxon>
        <taxon>Tylenchomorpha</taxon>
        <taxon>Sphaerularioidea</taxon>
        <taxon>Anguinidae</taxon>
        <taxon>Anguininae</taxon>
        <taxon>Ditylenchus</taxon>
    </lineage>
</organism>
<accession>A0A915CMR3</accession>
<name>A0A915CMR3_9BILA</name>
<evidence type="ECO:0000256" key="1">
    <source>
        <dbReference type="SAM" id="MobiDB-lite"/>
    </source>
</evidence>
<proteinExistence type="predicted"/>
<dbReference type="WBParaSite" id="jg10282">
    <property type="protein sequence ID" value="jg10282"/>
    <property type="gene ID" value="jg10282"/>
</dbReference>
<evidence type="ECO:0000313" key="3">
    <source>
        <dbReference type="WBParaSite" id="jg10282"/>
    </source>
</evidence>
<feature type="compositionally biased region" description="Polar residues" evidence="1">
    <location>
        <begin position="1"/>
        <end position="11"/>
    </location>
</feature>
<feature type="region of interest" description="Disordered" evidence="1">
    <location>
        <begin position="50"/>
        <end position="81"/>
    </location>
</feature>
<feature type="compositionally biased region" description="Basic residues" evidence="1">
    <location>
        <begin position="61"/>
        <end position="70"/>
    </location>
</feature>
<feature type="region of interest" description="Disordered" evidence="1">
    <location>
        <begin position="1"/>
        <end position="20"/>
    </location>
</feature>